<feature type="compositionally biased region" description="Polar residues" evidence="1">
    <location>
        <begin position="26"/>
        <end position="36"/>
    </location>
</feature>
<proteinExistence type="predicted"/>
<feature type="region of interest" description="Disordered" evidence="1">
    <location>
        <begin position="1"/>
        <end position="36"/>
    </location>
</feature>
<evidence type="ECO:0000313" key="3">
    <source>
        <dbReference type="Proteomes" id="UP000276215"/>
    </source>
</evidence>
<evidence type="ECO:0000313" key="2">
    <source>
        <dbReference type="EMBL" id="RPA95556.1"/>
    </source>
</evidence>
<sequence>MEHLPNYPSPTPSDDESSPPPSTTTAKSLRQSKLNQTESAFQLQKASWKPICQSKQALRRLEYAPTDPPPESKDVALEIKAAADERYYAREYEVALRLAERALGVGEGVLHATERRELEGVRGGCVRRLGW</sequence>
<dbReference type="AlphaFoldDB" id="A0A3N4JBE9"/>
<keyword evidence="3" id="KW-1185">Reference proteome</keyword>
<protein>
    <submittedName>
        <fullName evidence="2">Uncharacterized protein</fullName>
    </submittedName>
</protein>
<dbReference type="EMBL" id="ML120424">
    <property type="protein sequence ID" value="RPA95556.1"/>
    <property type="molecule type" value="Genomic_DNA"/>
</dbReference>
<accession>A0A3N4JBE9</accession>
<organism evidence="2 3">
    <name type="scientific">Choiromyces venosus 120613-1</name>
    <dbReference type="NCBI Taxonomy" id="1336337"/>
    <lineage>
        <taxon>Eukaryota</taxon>
        <taxon>Fungi</taxon>
        <taxon>Dikarya</taxon>
        <taxon>Ascomycota</taxon>
        <taxon>Pezizomycotina</taxon>
        <taxon>Pezizomycetes</taxon>
        <taxon>Pezizales</taxon>
        <taxon>Tuberaceae</taxon>
        <taxon>Choiromyces</taxon>
    </lineage>
</organism>
<dbReference type="OrthoDB" id="5347374at2759"/>
<evidence type="ECO:0000256" key="1">
    <source>
        <dbReference type="SAM" id="MobiDB-lite"/>
    </source>
</evidence>
<name>A0A3N4JBE9_9PEZI</name>
<reference evidence="2 3" key="1">
    <citation type="journal article" date="2018" name="Nat. Ecol. Evol.">
        <title>Pezizomycetes genomes reveal the molecular basis of ectomycorrhizal truffle lifestyle.</title>
        <authorList>
            <person name="Murat C."/>
            <person name="Payen T."/>
            <person name="Noel B."/>
            <person name="Kuo A."/>
            <person name="Morin E."/>
            <person name="Chen J."/>
            <person name="Kohler A."/>
            <person name="Krizsan K."/>
            <person name="Balestrini R."/>
            <person name="Da Silva C."/>
            <person name="Montanini B."/>
            <person name="Hainaut M."/>
            <person name="Levati E."/>
            <person name="Barry K.W."/>
            <person name="Belfiori B."/>
            <person name="Cichocki N."/>
            <person name="Clum A."/>
            <person name="Dockter R.B."/>
            <person name="Fauchery L."/>
            <person name="Guy J."/>
            <person name="Iotti M."/>
            <person name="Le Tacon F."/>
            <person name="Lindquist E.A."/>
            <person name="Lipzen A."/>
            <person name="Malagnac F."/>
            <person name="Mello A."/>
            <person name="Molinier V."/>
            <person name="Miyauchi S."/>
            <person name="Poulain J."/>
            <person name="Riccioni C."/>
            <person name="Rubini A."/>
            <person name="Sitrit Y."/>
            <person name="Splivallo R."/>
            <person name="Traeger S."/>
            <person name="Wang M."/>
            <person name="Zifcakova L."/>
            <person name="Wipf D."/>
            <person name="Zambonelli A."/>
            <person name="Paolocci F."/>
            <person name="Nowrousian M."/>
            <person name="Ottonello S."/>
            <person name="Baldrian P."/>
            <person name="Spatafora J.W."/>
            <person name="Henrissat B."/>
            <person name="Nagy L.G."/>
            <person name="Aury J.M."/>
            <person name="Wincker P."/>
            <person name="Grigoriev I.V."/>
            <person name="Bonfante P."/>
            <person name="Martin F.M."/>
        </authorList>
    </citation>
    <scope>NUCLEOTIDE SEQUENCE [LARGE SCALE GENOMIC DNA]</scope>
    <source>
        <strain evidence="2 3">120613-1</strain>
    </source>
</reference>
<gene>
    <name evidence="2" type="ORF">L873DRAFT_1812667</name>
</gene>
<dbReference type="Proteomes" id="UP000276215">
    <property type="component" value="Unassembled WGS sequence"/>
</dbReference>